<dbReference type="EC" id="4.2.1.93" evidence="1"/>
<accession>A0A914Z640</accession>
<dbReference type="PROSITE" id="PS51383">
    <property type="entry name" value="YJEF_C_3"/>
    <property type="match status" value="1"/>
</dbReference>
<feature type="domain" description="YjeF C-terminal" evidence="9">
    <location>
        <begin position="4"/>
        <end position="171"/>
    </location>
</feature>
<evidence type="ECO:0000256" key="2">
    <source>
        <dbReference type="ARBA" id="ARBA00022741"/>
    </source>
</evidence>
<dbReference type="PANTHER" id="PTHR12592">
    <property type="entry name" value="ATP-DEPENDENT (S)-NAD(P)H-HYDRATE DEHYDRATASE FAMILY MEMBER"/>
    <property type="match status" value="1"/>
</dbReference>
<dbReference type="Pfam" id="PF01256">
    <property type="entry name" value="Carb_kinase"/>
    <property type="match status" value="1"/>
</dbReference>
<dbReference type="SUPFAM" id="SSF53613">
    <property type="entry name" value="Ribokinase-like"/>
    <property type="match status" value="1"/>
</dbReference>
<dbReference type="Gene3D" id="3.40.1190.20">
    <property type="match status" value="1"/>
</dbReference>
<dbReference type="PANTHER" id="PTHR12592:SF0">
    <property type="entry name" value="ATP-DEPENDENT (S)-NAD(P)H-HYDRATE DEHYDRATASE"/>
    <property type="match status" value="1"/>
</dbReference>
<keyword evidence="2" id="KW-0547">Nucleotide-binding</keyword>
<dbReference type="WBParaSite" id="PSU_v2.g5709.t1">
    <property type="protein sequence ID" value="PSU_v2.g5709.t1"/>
    <property type="gene ID" value="PSU_v2.g5709"/>
</dbReference>
<evidence type="ECO:0000256" key="8">
    <source>
        <dbReference type="ARBA" id="ARBA00047472"/>
    </source>
</evidence>
<sequence length="171" mass="18948">MTFDEAVGDYFPDLNDSNVTKGSSGRLATIGGSAEYTGAPYYAAYAPLRIGADLSYLYTHPDAAVVLKSYSPDLIVHPGLEWDLIKKRMDFFDGDLITGATAIFAHWAKMKFPDAKCPKTRLLRGAYAASRFIRYTGFSTYRSHGRSMTASDMINNIGNAVRHFERPCNQV</sequence>
<keyword evidence="6" id="KW-0456">Lyase</keyword>
<keyword evidence="4" id="KW-0521">NADP</keyword>
<evidence type="ECO:0000256" key="1">
    <source>
        <dbReference type="ARBA" id="ARBA00013249"/>
    </source>
</evidence>
<dbReference type="Proteomes" id="UP000887577">
    <property type="component" value="Unplaced"/>
</dbReference>
<keyword evidence="10" id="KW-1185">Reference proteome</keyword>
<evidence type="ECO:0000259" key="9">
    <source>
        <dbReference type="PROSITE" id="PS51383"/>
    </source>
</evidence>
<evidence type="ECO:0000256" key="4">
    <source>
        <dbReference type="ARBA" id="ARBA00022857"/>
    </source>
</evidence>
<dbReference type="InterPro" id="IPR029056">
    <property type="entry name" value="Ribokinase-like"/>
</dbReference>
<dbReference type="InterPro" id="IPR000631">
    <property type="entry name" value="CARKD"/>
</dbReference>
<reference evidence="11" key="1">
    <citation type="submission" date="2022-11" db="UniProtKB">
        <authorList>
            <consortium name="WormBaseParasite"/>
        </authorList>
    </citation>
    <scope>IDENTIFICATION</scope>
</reference>
<proteinExistence type="predicted"/>
<comment type="catalytic activity">
    <reaction evidence="8">
        <text>(6S)-NADPHX + ATP = ADP + phosphate + NADPH + H(+)</text>
        <dbReference type="Rhea" id="RHEA:32231"/>
        <dbReference type="ChEBI" id="CHEBI:15378"/>
        <dbReference type="ChEBI" id="CHEBI:30616"/>
        <dbReference type="ChEBI" id="CHEBI:43474"/>
        <dbReference type="ChEBI" id="CHEBI:57783"/>
        <dbReference type="ChEBI" id="CHEBI:64076"/>
        <dbReference type="ChEBI" id="CHEBI:456216"/>
        <dbReference type="EC" id="4.2.1.93"/>
    </reaction>
</comment>
<dbReference type="GO" id="GO:0110051">
    <property type="term" value="P:metabolite repair"/>
    <property type="evidence" value="ECO:0007669"/>
    <property type="project" value="TreeGrafter"/>
</dbReference>
<keyword evidence="5" id="KW-0520">NAD</keyword>
<evidence type="ECO:0000313" key="11">
    <source>
        <dbReference type="WBParaSite" id="PSU_v2.g5709.t1"/>
    </source>
</evidence>
<evidence type="ECO:0000256" key="5">
    <source>
        <dbReference type="ARBA" id="ARBA00023027"/>
    </source>
</evidence>
<keyword evidence="3" id="KW-0067">ATP-binding</keyword>
<evidence type="ECO:0000256" key="3">
    <source>
        <dbReference type="ARBA" id="ARBA00022840"/>
    </source>
</evidence>
<evidence type="ECO:0000256" key="6">
    <source>
        <dbReference type="ARBA" id="ARBA00023239"/>
    </source>
</evidence>
<organism evidence="10 11">
    <name type="scientific">Panagrolaimus superbus</name>
    <dbReference type="NCBI Taxonomy" id="310955"/>
    <lineage>
        <taxon>Eukaryota</taxon>
        <taxon>Metazoa</taxon>
        <taxon>Ecdysozoa</taxon>
        <taxon>Nematoda</taxon>
        <taxon>Chromadorea</taxon>
        <taxon>Rhabditida</taxon>
        <taxon>Tylenchina</taxon>
        <taxon>Panagrolaimomorpha</taxon>
        <taxon>Panagrolaimoidea</taxon>
        <taxon>Panagrolaimidae</taxon>
        <taxon>Panagrolaimus</taxon>
    </lineage>
</organism>
<evidence type="ECO:0000313" key="10">
    <source>
        <dbReference type="Proteomes" id="UP000887577"/>
    </source>
</evidence>
<dbReference type="AlphaFoldDB" id="A0A914Z640"/>
<dbReference type="GO" id="GO:0047453">
    <property type="term" value="F:ATP-dependent NAD(P)H-hydrate dehydratase activity"/>
    <property type="evidence" value="ECO:0007669"/>
    <property type="project" value="UniProtKB-EC"/>
</dbReference>
<name>A0A914Z640_9BILA</name>
<protein>
    <recommendedName>
        <fullName evidence="1">ATP-dependent NAD(P)H-hydrate dehydratase</fullName>
        <ecNumber evidence="1">4.2.1.93</ecNumber>
    </recommendedName>
    <alternativeName>
        <fullName evidence="7">NAD(P)HX dehydratase</fullName>
    </alternativeName>
</protein>
<evidence type="ECO:0000256" key="7">
    <source>
        <dbReference type="ARBA" id="ARBA00029804"/>
    </source>
</evidence>
<dbReference type="GO" id="GO:0005524">
    <property type="term" value="F:ATP binding"/>
    <property type="evidence" value="ECO:0007669"/>
    <property type="project" value="UniProtKB-KW"/>
</dbReference>